<dbReference type="PANTHER" id="PTHR45982">
    <property type="entry name" value="REGULATOR OF CHROMOSOME CONDENSATION"/>
    <property type="match status" value="1"/>
</dbReference>
<gene>
    <name evidence="6" type="ORF">EA187_14825</name>
</gene>
<evidence type="ECO:0000256" key="3">
    <source>
        <dbReference type="SAM" id="MobiDB-lite"/>
    </source>
</evidence>
<keyword evidence="4" id="KW-0732">Signal</keyword>
<feature type="signal peptide" evidence="4">
    <location>
        <begin position="1"/>
        <end position="17"/>
    </location>
</feature>
<comment type="caution">
    <text evidence="6">The sequence shown here is derived from an EMBL/GenBank/DDBJ whole genome shotgun (WGS) entry which is preliminary data.</text>
</comment>
<evidence type="ECO:0000313" key="6">
    <source>
        <dbReference type="EMBL" id="RVU42781.1"/>
    </source>
</evidence>
<keyword evidence="7" id="KW-1185">Reference proteome</keyword>
<protein>
    <recommendedName>
        <fullName evidence="5">RCC1-like domain-containing protein</fullName>
    </recommendedName>
</protein>
<feature type="domain" description="RCC1-like" evidence="5">
    <location>
        <begin position="334"/>
        <end position="601"/>
    </location>
</feature>
<dbReference type="InterPro" id="IPR051553">
    <property type="entry name" value="Ran_GTPase-activating"/>
</dbReference>
<dbReference type="InterPro" id="IPR058923">
    <property type="entry name" value="RCC1-like_dom"/>
</dbReference>
<evidence type="ECO:0000256" key="4">
    <source>
        <dbReference type="SAM" id="SignalP"/>
    </source>
</evidence>
<keyword evidence="1" id="KW-0344">Guanine-nucleotide releasing factor</keyword>
<dbReference type="Gene3D" id="2.130.10.30">
    <property type="entry name" value="Regulator of chromosome condensation 1/beta-lactamase-inhibitor protein II"/>
    <property type="match status" value="2"/>
</dbReference>
<dbReference type="SUPFAM" id="SSF50985">
    <property type="entry name" value="RCC1/BLIP-II"/>
    <property type="match status" value="1"/>
</dbReference>
<accession>A0ABY0CQK1</accession>
<reference evidence="6 7" key="1">
    <citation type="submission" date="2019-01" db="EMBL/GenBank/DDBJ databases">
        <title>Lujinxingia litoralis gen. nov., sp. nov. and Lujinxingia sediminis gen. nov., sp. nov., new members in the order Bradymonadales, isolated from coastal sediment.</title>
        <authorList>
            <person name="Li C.-M."/>
        </authorList>
    </citation>
    <scope>NUCLEOTIDE SEQUENCE [LARGE SCALE GENOMIC DNA]</scope>
    <source>
        <strain evidence="6 7">SEH01</strain>
    </source>
</reference>
<proteinExistence type="predicted"/>
<dbReference type="PROSITE" id="PS51257">
    <property type="entry name" value="PROKAR_LIPOPROTEIN"/>
    <property type="match status" value="1"/>
</dbReference>
<dbReference type="PRINTS" id="PR00633">
    <property type="entry name" value="RCCNDNSATION"/>
</dbReference>
<name>A0ABY0CQK1_9DELT</name>
<dbReference type="RefSeq" id="WP_127780756.1">
    <property type="nucleotide sequence ID" value="NZ_SADD01000009.1"/>
</dbReference>
<dbReference type="Pfam" id="PF13540">
    <property type="entry name" value="RCC1_2"/>
    <property type="match status" value="2"/>
</dbReference>
<dbReference type="InterPro" id="IPR009091">
    <property type="entry name" value="RCC1/BLIP-II"/>
</dbReference>
<sequence length="607" mass="63175">MPHLRMILIALTLLAAACGGDGVATPTDTDSDTPDTDPDADTDTTPDADPDLSLTLTGGEESPYVIHETEGVLNFEAACAPQGCTLDSCTLSYEGGEAVPLDECGASIVLTTNELDAEGSWTLTVDASLDEQSTSASKTFDVRYAFEAGLEGFATGDHTFSYPPTLASFCTHDDCTITTTTTCTDGGGDTLECEGLAFPAGVAEVVITVNACATGLEPEHCLPEQVYTFTYQAPTWTQVATGAEHSCGILDDGTLWCWGNNGSGRLGDGSSTQRSQPTRVAGDGVWTQVSAGGQHTCGIKEDRSLWCWGRNNEKQVDPTSGSALNYANPHQVGTDTNWVSVAAGAEHTCALTGANELYCWGENSDQQLGTDTPAANQRHRVTINPDTPTPIDTFVAVAAGDAHTCAVTAEGANGWCWGRFSSGELNGNTLGDSKPRPVGIPVSSANANTTLVAAGGSHSCAFVSSDFNPGTYCWGSGASGGSGQVGHNDPPYPRKISTLSIVDVITTGSEHTCAIAANEAYCWGNSIYGRLGFNLTFPPDATSTADPTLITAPREDWTAIAAGHEHTCGIAGGIMRCWGRNQVGQLGDPAVANQTSTPTPVAWPYTP</sequence>
<feature type="compositionally biased region" description="Acidic residues" evidence="3">
    <location>
        <begin position="29"/>
        <end position="50"/>
    </location>
</feature>
<evidence type="ECO:0000256" key="2">
    <source>
        <dbReference type="ARBA" id="ARBA00022737"/>
    </source>
</evidence>
<feature type="region of interest" description="Disordered" evidence="3">
    <location>
        <begin position="24"/>
        <end position="59"/>
    </location>
</feature>
<evidence type="ECO:0000259" key="5">
    <source>
        <dbReference type="Pfam" id="PF25390"/>
    </source>
</evidence>
<dbReference type="PANTHER" id="PTHR45982:SF1">
    <property type="entry name" value="REGULATOR OF CHROMOSOME CONDENSATION"/>
    <property type="match status" value="1"/>
</dbReference>
<keyword evidence="2" id="KW-0677">Repeat</keyword>
<dbReference type="EMBL" id="SADD01000009">
    <property type="protein sequence ID" value="RVU42781.1"/>
    <property type="molecule type" value="Genomic_DNA"/>
</dbReference>
<dbReference type="PROSITE" id="PS50012">
    <property type="entry name" value="RCC1_3"/>
    <property type="match status" value="6"/>
</dbReference>
<dbReference type="Proteomes" id="UP000282926">
    <property type="component" value="Unassembled WGS sequence"/>
</dbReference>
<dbReference type="InterPro" id="IPR000408">
    <property type="entry name" value="Reg_chr_condens"/>
</dbReference>
<evidence type="ECO:0000313" key="7">
    <source>
        <dbReference type="Proteomes" id="UP000282926"/>
    </source>
</evidence>
<feature type="chain" id="PRO_5046485123" description="RCC1-like domain-containing protein" evidence="4">
    <location>
        <begin position="18"/>
        <end position="607"/>
    </location>
</feature>
<evidence type="ECO:0000256" key="1">
    <source>
        <dbReference type="ARBA" id="ARBA00022658"/>
    </source>
</evidence>
<organism evidence="6 7">
    <name type="scientific">Lujinxingia sediminis</name>
    <dbReference type="NCBI Taxonomy" id="2480984"/>
    <lineage>
        <taxon>Bacteria</taxon>
        <taxon>Deltaproteobacteria</taxon>
        <taxon>Bradymonadales</taxon>
        <taxon>Lujinxingiaceae</taxon>
        <taxon>Lujinxingia</taxon>
    </lineage>
</organism>
<dbReference type="Pfam" id="PF25390">
    <property type="entry name" value="WD40_RLD"/>
    <property type="match status" value="1"/>
</dbReference>